<feature type="compositionally biased region" description="Low complexity" evidence="3">
    <location>
        <begin position="1038"/>
        <end position="1048"/>
    </location>
</feature>
<feature type="region of interest" description="Disordered" evidence="3">
    <location>
        <begin position="571"/>
        <end position="615"/>
    </location>
</feature>
<evidence type="ECO:0000256" key="2">
    <source>
        <dbReference type="SAM" id="Coils"/>
    </source>
</evidence>
<dbReference type="Pfam" id="PF26086">
    <property type="entry name" value="Niban2"/>
    <property type="match status" value="1"/>
</dbReference>
<accession>A0ABD2FYQ9</accession>
<organism evidence="5 6">
    <name type="scientific">Pagothenia borchgrevinki</name>
    <name type="common">Bald rockcod</name>
    <name type="synonym">Trematomus borchgrevinki</name>
    <dbReference type="NCBI Taxonomy" id="8213"/>
    <lineage>
        <taxon>Eukaryota</taxon>
        <taxon>Metazoa</taxon>
        <taxon>Chordata</taxon>
        <taxon>Craniata</taxon>
        <taxon>Vertebrata</taxon>
        <taxon>Euteleostomi</taxon>
        <taxon>Actinopterygii</taxon>
        <taxon>Neopterygii</taxon>
        <taxon>Teleostei</taxon>
        <taxon>Neoteleostei</taxon>
        <taxon>Acanthomorphata</taxon>
        <taxon>Eupercaria</taxon>
        <taxon>Perciformes</taxon>
        <taxon>Notothenioidei</taxon>
        <taxon>Nototheniidae</taxon>
        <taxon>Pagothenia</taxon>
    </lineage>
</organism>
<gene>
    <name evidence="5" type="ORF">OYC64_021231</name>
</gene>
<keyword evidence="6" id="KW-1185">Reference proteome</keyword>
<protein>
    <recommendedName>
        <fullName evidence="4">Niban 1/2/3 domain-containing protein</fullName>
    </recommendedName>
</protein>
<reference evidence="5 6" key="1">
    <citation type="journal article" date="2022" name="G3 (Bethesda)">
        <title>Evaluating Illumina-, Nanopore-, and PacBio-based genome assembly strategies with the bald notothen, Trematomus borchgrevinki.</title>
        <authorList>
            <person name="Rayamajhi N."/>
            <person name="Cheng C.C."/>
            <person name="Catchen J.M."/>
        </authorList>
    </citation>
    <scope>NUCLEOTIDE SEQUENCE [LARGE SCALE GENOMIC DNA]</scope>
    <source>
        <strain evidence="5">AGRC-2024</strain>
    </source>
</reference>
<comment type="caution">
    <text evidence="5">The sequence shown here is derived from an EMBL/GenBank/DDBJ whole genome shotgun (WGS) entry which is preliminary data.</text>
</comment>
<feature type="region of interest" description="Disordered" evidence="3">
    <location>
        <begin position="622"/>
        <end position="641"/>
    </location>
</feature>
<reference evidence="5 6" key="2">
    <citation type="journal article" date="2024" name="G3 (Bethesda)">
        <title>The genome of the cryopelagic Antarctic bald notothen, Trematomus borchgrevinki.</title>
        <authorList>
            <person name="Rayamajhi N."/>
            <person name="Rivera-Colon A.G."/>
            <person name="Minhas B.F."/>
            <person name="Cheng C.C."/>
            <person name="Catchen J.M."/>
        </authorList>
    </citation>
    <scope>NUCLEOTIDE SEQUENCE [LARGE SCALE GENOMIC DNA]</scope>
    <source>
        <strain evidence="5">AGRC-2024</strain>
    </source>
</reference>
<feature type="compositionally biased region" description="Low complexity" evidence="3">
    <location>
        <begin position="760"/>
        <end position="774"/>
    </location>
</feature>
<dbReference type="EMBL" id="JBIYXZ010002084">
    <property type="protein sequence ID" value="KAL3046962.1"/>
    <property type="molecule type" value="Genomic_DNA"/>
</dbReference>
<evidence type="ECO:0000256" key="1">
    <source>
        <dbReference type="ARBA" id="ARBA00010251"/>
    </source>
</evidence>
<dbReference type="PANTHER" id="PTHR14392:SF3">
    <property type="entry name" value="PROTEIN NIBAN 1"/>
    <property type="match status" value="1"/>
</dbReference>
<dbReference type="InterPro" id="IPR026088">
    <property type="entry name" value="Niban-like"/>
</dbReference>
<feature type="compositionally biased region" description="Polar residues" evidence="3">
    <location>
        <begin position="970"/>
        <end position="998"/>
    </location>
</feature>
<dbReference type="InterPro" id="IPR059060">
    <property type="entry name" value="Niban_1/2/3_dom"/>
</dbReference>
<keyword evidence="2" id="KW-0175">Coiled coil</keyword>
<evidence type="ECO:0000313" key="6">
    <source>
        <dbReference type="Proteomes" id="UP001619887"/>
    </source>
</evidence>
<dbReference type="Pfam" id="PF26089">
    <property type="entry name" value="PH_Niban2"/>
    <property type="match status" value="1"/>
</dbReference>
<feature type="coiled-coil region" evidence="2">
    <location>
        <begin position="41"/>
        <end position="68"/>
    </location>
</feature>
<feature type="compositionally biased region" description="Polar residues" evidence="3">
    <location>
        <begin position="855"/>
        <end position="868"/>
    </location>
</feature>
<feature type="compositionally biased region" description="Low complexity" evidence="3">
    <location>
        <begin position="571"/>
        <end position="602"/>
    </location>
</feature>
<dbReference type="AlphaFoldDB" id="A0ABD2FYQ9"/>
<evidence type="ECO:0000259" key="4">
    <source>
        <dbReference type="Pfam" id="PF26086"/>
    </source>
</evidence>
<feature type="region of interest" description="Disordered" evidence="3">
    <location>
        <begin position="728"/>
        <end position="1070"/>
    </location>
</feature>
<comment type="similarity">
    <text evidence="1">Belongs to the Niban family.</text>
</comment>
<dbReference type="Proteomes" id="UP001619887">
    <property type="component" value="Unassembled WGS sequence"/>
</dbReference>
<proteinExistence type="inferred from homology"/>
<feature type="domain" description="Niban 1/2/3" evidence="4">
    <location>
        <begin position="335"/>
        <end position="499"/>
    </location>
</feature>
<feature type="region of interest" description="Disordered" evidence="3">
    <location>
        <begin position="676"/>
        <end position="700"/>
    </location>
</feature>
<evidence type="ECO:0000256" key="3">
    <source>
        <dbReference type="SAM" id="MobiDB-lite"/>
    </source>
</evidence>
<dbReference type="PANTHER" id="PTHR14392">
    <property type="entry name" value="NIBAN FAMILY MEMBER"/>
    <property type="match status" value="1"/>
</dbReference>
<sequence>MGISASSLLDETKSNYIKGQAETTLKEFSPYYRKQFSVARFSQVEDDLEQRKEKIMQLLKQKEATEEGEVLYEEAVLFFDETRKWKERYVVVRANYCLECHDGLETFFKGTPPRQKMLPTGGSVLTTEEKYMAMVDKFFTDDTNVNEDFAPPLSGMPGQFPVYLRLPYRRDSYFCFKQQAKQDAFLSILSDCIRHQNQDFLKKKTCEVQAFLKAIQLYRQDKDRYESWDMLIGSDVRVMANVVMEQLLPSLEKDMLPRLKAKKTEKKRVWFATVEAAYILIQEHLLEGLSALKEECRTSLRQQEVLIHSDMDQILESRWQLEEKVRAKVSEPAEKLCCESVQPYLGSVLEELMEPVSSGFQEGRQLSETMMDKLCQDVMMLVDNEQVKEALAKMARPNLLSCYQKIGSLQEKLQHLQERFGFSNIKGVIHSAQIDLQQLMENAAHTFGQLLNKAVQDNPDNPGSAIDKAKHRVLKQYDHDSSTVRKRISREALVSITLPYIKKNLAPTCKTELQSLEQTIDGDHFNYIHVENVYEIILLQTLDKEVTKVVKEAASLKKYNLFTDSRDLLSQSSRSSLSSPSPAASTPNSPAMMLASPSITSSEPPPPSPLAFNGLSFSSKKEEKMDNGVLPSEASTDVTTIETPLGKVEEKDAAPTISEEATPTKAAEEVVQAVKEEEGLPVSLETPEVTDTAKESETQEVNVEVAPETVIQDNVFAVETKAVEVAAEPQMQTTAAPRETEITLSEVPTVVESKKKEEAASASTEAPVSSPDSSVEPEKAPVPSLDSSIEPEKAPVPSPDSSTEPENGPVAVADSSVEPEKAPVPSPDSSTEPEHGPVAVADSSVEPEKAPVPSPDSSNETPVPSSETMIEPEKAPLPSPTIEPENTSAEEAACQTLASSEEESHCVSSEIKLEAPSSGETHALTPEDISLDLKRQEEETVTVSNPNCLDVSVGSESAPSDVESMEEGRTTQSSGDEVSTTSDVLDEANISNSPVSSDEQPEDEITVDDPCREEQTEAVSVDVEAGTNVEPLVEAEESTTSQPDESTPSQPPEPTEAETSSSPEARPIDSVKAIRDLVMEVIEVEELVKRYPSGVPTEEE</sequence>
<dbReference type="CDD" id="cd23949">
    <property type="entry name" value="Niban-like"/>
    <property type="match status" value="1"/>
</dbReference>
<name>A0ABD2FYQ9_PAGBO</name>
<evidence type="ECO:0000313" key="5">
    <source>
        <dbReference type="EMBL" id="KAL3046962.1"/>
    </source>
</evidence>